<sequence length="78" mass="8625">MKRNSRRLQSRAWTRRESSRSRRVTSPHANAAAASHASAALSLLLLFRRRAIAGGSSGELANRGPPSSLYYGRLVKIY</sequence>
<evidence type="ECO:0000313" key="2">
    <source>
        <dbReference type="EnsemblPlants" id="OPUNC08G20300.1"/>
    </source>
</evidence>
<dbReference type="AlphaFoldDB" id="A0A0E0LXI3"/>
<keyword evidence="3" id="KW-1185">Reference proteome</keyword>
<proteinExistence type="predicted"/>
<evidence type="ECO:0000313" key="3">
    <source>
        <dbReference type="Proteomes" id="UP000026962"/>
    </source>
</evidence>
<protein>
    <submittedName>
        <fullName evidence="2">Uncharacterized protein</fullName>
    </submittedName>
</protein>
<dbReference type="HOGENOM" id="CLU_2626263_0_0_1"/>
<organism evidence="2">
    <name type="scientific">Oryza punctata</name>
    <name type="common">Red rice</name>
    <dbReference type="NCBI Taxonomy" id="4537"/>
    <lineage>
        <taxon>Eukaryota</taxon>
        <taxon>Viridiplantae</taxon>
        <taxon>Streptophyta</taxon>
        <taxon>Embryophyta</taxon>
        <taxon>Tracheophyta</taxon>
        <taxon>Spermatophyta</taxon>
        <taxon>Magnoliopsida</taxon>
        <taxon>Liliopsida</taxon>
        <taxon>Poales</taxon>
        <taxon>Poaceae</taxon>
        <taxon>BOP clade</taxon>
        <taxon>Oryzoideae</taxon>
        <taxon>Oryzeae</taxon>
        <taxon>Oryzinae</taxon>
        <taxon>Oryza</taxon>
    </lineage>
</organism>
<reference evidence="2" key="1">
    <citation type="submission" date="2015-04" db="UniProtKB">
        <authorList>
            <consortium name="EnsemblPlants"/>
        </authorList>
    </citation>
    <scope>IDENTIFICATION</scope>
</reference>
<dbReference type="Proteomes" id="UP000026962">
    <property type="component" value="Chromosome 8"/>
</dbReference>
<evidence type="ECO:0000256" key="1">
    <source>
        <dbReference type="SAM" id="MobiDB-lite"/>
    </source>
</evidence>
<dbReference type="Gramene" id="OPUNC08G20300.1">
    <property type="protein sequence ID" value="OPUNC08G20300.1"/>
    <property type="gene ID" value="OPUNC08G20300"/>
</dbReference>
<name>A0A0E0LXI3_ORYPU</name>
<accession>A0A0E0LXI3</accession>
<dbReference type="EnsemblPlants" id="OPUNC08G20300.1">
    <property type="protein sequence ID" value="OPUNC08G20300.1"/>
    <property type="gene ID" value="OPUNC08G20300"/>
</dbReference>
<reference evidence="2" key="2">
    <citation type="submission" date="2018-05" db="EMBL/GenBank/DDBJ databases">
        <title>OpunRS2 (Oryza punctata Reference Sequence Version 2).</title>
        <authorList>
            <person name="Zhang J."/>
            <person name="Kudrna D."/>
            <person name="Lee S."/>
            <person name="Talag J."/>
            <person name="Welchert J."/>
            <person name="Wing R.A."/>
        </authorList>
    </citation>
    <scope>NUCLEOTIDE SEQUENCE [LARGE SCALE GENOMIC DNA]</scope>
</reference>
<feature type="region of interest" description="Disordered" evidence="1">
    <location>
        <begin position="1"/>
        <end position="31"/>
    </location>
</feature>